<sequence length="207" mass="22533">MSPRGIATDKLADVIQVLQTARKTGLLTVRRDGATSSVEQGSIILQSGQVFDASVGQLRGREAFDYLVLWGACFFAFQPLSSVSSDLLPAAGPMQTGPLNESLQTGPITEPIQTRTGQTGPIPRVSSVRQGSGELPSVAMDAPQRLHQPNEVLPYFNNFGLSRTHRQLFLLIDGKRSAHDLMRLMGYPPDVIHAMLAELERVGLIRQ</sequence>
<dbReference type="KEGG" id="kbs:EPA93_35240"/>
<evidence type="ECO:0000313" key="3">
    <source>
        <dbReference type="Proteomes" id="UP000290365"/>
    </source>
</evidence>
<dbReference type="InterPro" id="IPR036390">
    <property type="entry name" value="WH_DNA-bd_sf"/>
</dbReference>
<dbReference type="RefSeq" id="WP_129892004.1">
    <property type="nucleotide sequence ID" value="NZ_CP035758.1"/>
</dbReference>
<dbReference type="AlphaFoldDB" id="A0A4P6JZM4"/>
<dbReference type="SUPFAM" id="SSF46785">
    <property type="entry name" value="Winged helix' DNA-binding domain"/>
    <property type="match status" value="1"/>
</dbReference>
<dbReference type="OrthoDB" id="157726at2"/>
<evidence type="ECO:0000313" key="2">
    <source>
        <dbReference type="EMBL" id="QBD80942.1"/>
    </source>
</evidence>
<feature type="domain" description="PatA-like N-terminal" evidence="1">
    <location>
        <begin position="10"/>
        <end position="83"/>
    </location>
</feature>
<reference evidence="2 3" key="1">
    <citation type="submission" date="2019-01" db="EMBL/GenBank/DDBJ databases">
        <title>Ktedonosporobacter rubrisoli SCAWS-G2.</title>
        <authorList>
            <person name="Huang Y."/>
            <person name="Yan B."/>
        </authorList>
    </citation>
    <scope>NUCLEOTIDE SEQUENCE [LARGE SCALE GENOMIC DNA]</scope>
    <source>
        <strain evidence="2 3">SCAWS-G2</strain>
    </source>
</reference>
<evidence type="ECO:0000259" key="1">
    <source>
        <dbReference type="Pfam" id="PF14332"/>
    </source>
</evidence>
<organism evidence="2 3">
    <name type="scientific">Ktedonosporobacter rubrisoli</name>
    <dbReference type="NCBI Taxonomy" id="2509675"/>
    <lineage>
        <taxon>Bacteria</taxon>
        <taxon>Bacillati</taxon>
        <taxon>Chloroflexota</taxon>
        <taxon>Ktedonobacteria</taxon>
        <taxon>Ktedonobacterales</taxon>
        <taxon>Ktedonosporobacteraceae</taxon>
        <taxon>Ktedonosporobacter</taxon>
    </lineage>
</organism>
<dbReference type="InterPro" id="IPR025497">
    <property type="entry name" value="PatA-like_N"/>
</dbReference>
<proteinExistence type="predicted"/>
<protein>
    <submittedName>
        <fullName evidence="2">DUF4388 domain-containing protein</fullName>
    </submittedName>
</protein>
<dbReference type="Pfam" id="PF14332">
    <property type="entry name" value="DUF4388"/>
    <property type="match status" value="1"/>
</dbReference>
<dbReference type="Proteomes" id="UP000290365">
    <property type="component" value="Chromosome"/>
</dbReference>
<gene>
    <name evidence="2" type="ORF">EPA93_35240</name>
</gene>
<keyword evidence="3" id="KW-1185">Reference proteome</keyword>
<accession>A0A4P6JZM4</accession>
<name>A0A4P6JZM4_KTERU</name>
<dbReference type="EMBL" id="CP035758">
    <property type="protein sequence ID" value="QBD80942.1"/>
    <property type="molecule type" value="Genomic_DNA"/>
</dbReference>